<name>A0AAQ4FB86_AMBAM</name>
<feature type="non-terminal residue" evidence="2">
    <location>
        <position position="77"/>
    </location>
</feature>
<feature type="region of interest" description="Disordered" evidence="1">
    <location>
        <begin position="56"/>
        <end position="77"/>
    </location>
</feature>
<accession>A0AAQ4FB86</accession>
<sequence length="77" mass="8101">MPSTSNTDLGDSWQLLCDQGGAPSNVTLEDFVFSDACALTTEELDDETIIQSFADTGMEDDASDQDAHVASSAPTPT</sequence>
<proteinExistence type="predicted"/>
<reference evidence="2 3" key="1">
    <citation type="journal article" date="2023" name="Arcadia Sci">
        <title>De novo assembly of a long-read Amblyomma americanum tick genome.</title>
        <authorList>
            <person name="Chou S."/>
            <person name="Poskanzer K.E."/>
            <person name="Rollins M."/>
            <person name="Thuy-Boun P.S."/>
        </authorList>
    </citation>
    <scope>NUCLEOTIDE SEQUENCE [LARGE SCALE GENOMIC DNA]</scope>
    <source>
        <strain evidence="2">F_SG_1</strain>
        <tissue evidence="2">Salivary glands</tissue>
    </source>
</reference>
<protein>
    <submittedName>
        <fullName evidence="2">Uncharacterized protein</fullName>
    </submittedName>
</protein>
<dbReference type="Proteomes" id="UP001321473">
    <property type="component" value="Unassembled WGS sequence"/>
</dbReference>
<evidence type="ECO:0000313" key="3">
    <source>
        <dbReference type="Proteomes" id="UP001321473"/>
    </source>
</evidence>
<gene>
    <name evidence="2" type="ORF">V5799_009246</name>
</gene>
<dbReference type="EMBL" id="JARKHS020004621">
    <property type="protein sequence ID" value="KAK8784389.1"/>
    <property type="molecule type" value="Genomic_DNA"/>
</dbReference>
<organism evidence="2 3">
    <name type="scientific">Amblyomma americanum</name>
    <name type="common">Lone star tick</name>
    <dbReference type="NCBI Taxonomy" id="6943"/>
    <lineage>
        <taxon>Eukaryota</taxon>
        <taxon>Metazoa</taxon>
        <taxon>Ecdysozoa</taxon>
        <taxon>Arthropoda</taxon>
        <taxon>Chelicerata</taxon>
        <taxon>Arachnida</taxon>
        <taxon>Acari</taxon>
        <taxon>Parasitiformes</taxon>
        <taxon>Ixodida</taxon>
        <taxon>Ixodoidea</taxon>
        <taxon>Ixodidae</taxon>
        <taxon>Amblyomminae</taxon>
        <taxon>Amblyomma</taxon>
    </lineage>
</organism>
<comment type="caution">
    <text evidence="2">The sequence shown here is derived from an EMBL/GenBank/DDBJ whole genome shotgun (WGS) entry which is preliminary data.</text>
</comment>
<dbReference type="AlphaFoldDB" id="A0AAQ4FB86"/>
<keyword evidence="3" id="KW-1185">Reference proteome</keyword>
<evidence type="ECO:0000313" key="2">
    <source>
        <dbReference type="EMBL" id="KAK8784389.1"/>
    </source>
</evidence>
<evidence type="ECO:0000256" key="1">
    <source>
        <dbReference type="SAM" id="MobiDB-lite"/>
    </source>
</evidence>